<dbReference type="RefSeq" id="WP_323280563.1">
    <property type="nucleotide sequence ID" value="NZ_JAYGGQ010000016.1"/>
</dbReference>
<comment type="caution">
    <text evidence="4">The sequence shown here is derived from an EMBL/GenBank/DDBJ whole genome shotgun (WGS) entry which is preliminary data.</text>
</comment>
<dbReference type="SUPFAM" id="SSF53756">
    <property type="entry name" value="UDP-Glycosyltransferase/glycogen phosphorylase"/>
    <property type="match status" value="1"/>
</dbReference>
<feature type="region of interest" description="Disordered" evidence="3">
    <location>
        <begin position="423"/>
        <end position="442"/>
    </location>
</feature>
<protein>
    <submittedName>
        <fullName evidence="4">Glycosyltransferase</fullName>
        <ecNumber evidence="4">2.4.-.-</ecNumber>
    </submittedName>
</protein>
<accession>A0ABU5TAX8</accession>
<dbReference type="GO" id="GO:0016757">
    <property type="term" value="F:glycosyltransferase activity"/>
    <property type="evidence" value="ECO:0007669"/>
    <property type="project" value="UniProtKB-KW"/>
</dbReference>
<keyword evidence="2 4" id="KW-0808">Transferase</keyword>
<reference evidence="4 5" key="1">
    <citation type="submission" date="2023-12" db="EMBL/GenBank/DDBJ databases">
        <title>Sinomonas terricola sp. nov, isolated from litchi orchard soil in Guangdong, PR China.</title>
        <authorList>
            <person name="Jiaxin W."/>
            <person name="Yang Z."/>
            <person name="Honghui Z."/>
        </authorList>
    </citation>
    <scope>NUCLEOTIDE SEQUENCE [LARGE SCALE GENOMIC DNA]</scope>
    <source>
        <strain evidence="4 5">JGH33</strain>
    </source>
</reference>
<dbReference type="EMBL" id="JAYGGQ010000016">
    <property type="protein sequence ID" value="MEA5456665.1"/>
    <property type="molecule type" value="Genomic_DNA"/>
</dbReference>
<keyword evidence="5" id="KW-1185">Reference proteome</keyword>
<dbReference type="Proteomes" id="UP001304769">
    <property type="component" value="Unassembled WGS sequence"/>
</dbReference>
<proteinExistence type="predicted"/>
<evidence type="ECO:0000256" key="1">
    <source>
        <dbReference type="ARBA" id="ARBA00022676"/>
    </source>
</evidence>
<evidence type="ECO:0000313" key="4">
    <source>
        <dbReference type="EMBL" id="MEA5456665.1"/>
    </source>
</evidence>
<sequence>MAEDPFRMALLVHRDGRSDRRSRGNRVVYGAGDGGVRAMKLLYITEDMPNRDPVFGDGSSMIPFEILRNLPDDVAVTLLTYAGPVGLPDELRDRCEAVHVVAPRPRSRAMARSVLGLNGLGMHERDTAEAVSASAELSAQNDATLIHGPHVLFLARHLSGPLVLQTVDPWSIRTGMDRALAPRILRAAYRLREFQALRAEGRLPARARLLTVGAQDALDWSERLGRRVRSIPNGAEHAVRPASRPGPPVVCFVGSLNYGPNIDSVKVLIGKIAPMVWEQVPEAKFVVAGRQPDSGILDLSGPLVEVLANVPSVVEVFHGADVAVFPDEHGVGIRNSVREALAAGTPVVATPVAAREQEPHPMLFVAEDPDELVALVVDRLTASRTESGRNTASPYDAERGTAAVRTWKDAAREYMEELRTAIGDNDLGVQHPIPPRSGASAR</sequence>
<evidence type="ECO:0000313" key="5">
    <source>
        <dbReference type="Proteomes" id="UP001304769"/>
    </source>
</evidence>
<evidence type="ECO:0000256" key="2">
    <source>
        <dbReference type="ARBA" id="ARBA00022679"/>
    </source>
</evidence>
<organism evidence="4 5">
    <name type="scientific">Sinomonas terricola</name>
    <dbReference type="NCBI Taxonomy" id="3110330"/>
    <lineage>
        <taxon>Bacteria</taxon>
        <taxon>Bacillati</taxon>
        <taxon>Actinomycetota</taxon>
        <taxon>Actinomycetes</taxon>
        <taxon>Micrococcales</taxon>
        <taxon>Micrococcaceae</taxon>
        <taxon>Sinomonas</taxon>
    </lineage>
</organism>
<evidence type="ECO:0000256" key="3">
    <source>
        <dbReference type="SAM" id="MobiDB-lite"/>
    </source>
</evidence>
<dbReference type="PANTHER" id="PTHR12526:SF510">
    <property type="entry name" value="D-INOSITOL 3-PHOSPHATE GLYCOSYLTRANSFERASE"/>
    <property type="match status" value="1"/>
</dbReference>
<dbReference type="Gene3D" id="3.40.50.2000">
    <property type="entry name" value="Glycogen Phosphorylase B"/>
    <property type="match status" value="1"/>
</dbReference>
<gene>
    <name evidence="4" type="ORF">SPF06_18230</name>
</gene>
<dbReference type="Pfam" id="PF13692">
    <property type="entry name" value="Glyco_trans_1_4"/>
    <property type="match status" value="1"/>
</dbReference>
<keyword evidence="1 4" id="KW-0328">Glycosyltransferase</keyword>
<dbReference type="PANTHER" id="PTHR12526">
    <property type="entry name" value="GLYCOSYLTRANSFERASE"/>
    <property type="match status" value="1"/>
</dbReference>
<dbReference type="EC" id="2.4.-.-" evidence="4"/>
<name>A0ABU5TAX8_9MICC</name>